<protein>
    <recommendedName>
        <fullName evidence="7">Centrosomal protein 57kDa-like protein 1</fullName>
    </recommendedName>
    <alternativeName>
        <fullName evidence="8">Cep57-related protein</fullName>
    </alternativeName>
</protein>
<dbReference type="Pfam" id="PF14073">
    <property type="entry name" value="Cep57_CLD"/>
    <property type="match status" value="1"/>
</dbReference>
<keyword evidence="5 9" id="KW-0175">Coiled coil</keyword>
<comment type="caution">
    <text evidence="13">The sequence shown here is derived from an EMBL/GenBank/DDBJ whole genome shotgun (WGS) entry which is preliminary data.</text>
</comment>
<evidence type="ECO:0000256" key="3">
    <source>
        <dbReference type="ARBA" id="ARBA00022490"/>
    </source>
</evidence>
<dbReference type="EMBL" id="VWYM01027430">
    <property type="protein sequence ID" value="NXR29433.1"/>
    <property type="molecule type" value="Genomic_DNA"/>
</dbReference>
<dbReference type="InterPro" id="IPR024957">
    <property type="entry name" value="Cep57_MT-bd_dom"/>
</dbReference>
<accession>A0A7L2K4M7</accession>
<keyword evidence="3" id="KW-0963">Cytoplasm</keyword>
<dbReference type="PANTHER" id="PTHR19336:SF10">
    <property type="entry name" value="CENTROSOMAL PROTEIN CEP57L1"/>
    <property type="match status" value="1"/>
</dbReference>
<feature type="coiled-coil region" evidence="9">
    <location>
        <begin position="320"/>
        <end position="364"/>
    </location>
</feature>
<dbReference type="OrthoDB" id="76453at2759"/>
<evidence type="ECO:0000259" key="12">
    <source>
        <dbReference type="Pfam" id="PF14073"/>
    </source>
</evidence>
<evidence type="ECO:0000256" key="10">
    <source>
        <dbReference type="SAM" id="MobiDB-lite"/>
    </source>
</evidence>
<feature type="coiled-coil region" evidence="9">
    <location>
        <begin position="99"/>
        <end position="183"/>
    </location>
</feature>
<dbReference type="GO" id="GO:0043015">
    <property type="term" value="F:gamma-tubulin binding"/>
    <property type="evidence" value="ECO:0007669"/>
    <property type="project" value="InterPro"/>
</dbReference>
<keyword evidence="14" id="KW-1185">Reference proteome</keyword>
<dbReference type="InterPro" id="IPR051756">
    <property type="entry name" value="Centrosomal_MT-associated"/>
</dbReference>
<evidence type="ECO:0000256" key="9">
    <source>
        <dbReference type="SAM" id="Coils"/>
    </source>
</evidence>
<name>A0A7L2K4M7_CINMU</name>
<dbReference type="Pfam" id="PF06657">
    <property type="entry name" value="Cep57_MT_bd"/>
    <property type="match status" value="1"/>
</dbReference>
<dbReference type="PANTHER" id="PTHR19336">
    <property type="entry name" value="UNCHARACTERIZED DUF1167"/>
    <property type="match status" value="1"/>
</dbReference>
<dbReference type="Gene3D" id="1.20.58.90">
    <property type="match status" value="1"/>
</dbReference>
<organism evidence="13 14">
    <name type="scientific">Cinclus mexicanus</name>
    <name type="common">American dipper</name>
    <dbReference type="NCBI Taxonomy" id="161649"/>
    <lineage>
        <taxon>Eukaryota</taxon>
        <taxon>Metazoa</taxon>
        <taxon>Chordata</taxon>
        <taxon>Craniata</taxon>
        <taxon>Vertebrata</taxon>
        <taxon>Euteleostomi</taxon>
        <taxon>Archelosauria</taxon>
        <taxon>Archosauria</taxon>
        <taxon>Dinosauria</taxon>
        <taxon>Saurischia</taxon>
        <taxon>Theropoda</taxon>
        <taxon>Coelurosauria</taxon>
        <taxon>Aves</taxon>
        <taxon>Neognathae</taxon>
        <taxon>Neoaves</taxon>
        <taxon>Telluraves</taxon>
        <taxon>Australaves</taxon>
        <taxon>Passeriformes</taxon>
        <taxon>Cinclidae</taxon>
        <taxon>Cinclus</taxon>
    </lineage>
</organism>
<dbReference type="InterPro" id="IPR025913">
    <property type="entry name" value="Cep57_CLD"/>
</dbReference>
<evidence type="ECO:0000313" key="14">
    <source>
        <dbReference type="Proteomes" id="UP000590623"/>
    </source>
</evidence>
<comment type="subcellular location">
    <subcellularLocation>
        <location evidence="1">Cytoplasm</location>
        <location evidence="1">Cytoskeleton</location>
        <location evidence="1">Microtubule organizing center</location>
        <location evidence="1">Centrosome</location>
    </subcellularLocation>
</comment>
<comment type="similarity">
    <text evidence="2">Belongs to the translokin family.</text>
</comment>
<feature type="non-terminal residue" evidence="13">
    <location>
        <position position="1"/>
    </location>
</feature>
<evidence type="ECO:0000256" key="2">
    <source>
        <dbReference type="ARBA" id="ARBA00008179"/>
    </source>
</evidence>
<dbReference type="GO" id="GO:0005874">
    <property type="term" value="C:microtubule"/>
    <property type="evidence" value="ECO:0007669"/>
    <property type="project" value="UniProtKB-KW"/>
</dbReference>
<sequence length="416" mass="46801">MDSESKNSFIGSFLQPPDWMLPAAFVHKESKKLAAAAGDRPSLPNNQAVVAALKALQEKIHRLELEKSQAEDKLCSISRAAAQYKKVLEHESFEKDTAHQELMQQRKDASVQLNAAQSRCSLLEKQLDYMRKMVSHAELEKKIILEQQVQLKLEKLEMLEKECLKLTATQRIAEDKIKHLEEKLCKEEHQHKLIQDKTAQLQTGFDINRIFMSSVTSQHEPEKENGKNKKPRKRNPTMKKMPLSQLHVKAGELPFVAGKVAGISGHSALSKSVSSCSTPPTATRSFSDLLFALQNELGQMSSEHQGLLKQIQETQDSQAREDLEQELDCLVKHMETKGKQISKLKRHQATVQKLKRKTQELKQGATNVKLKCGEQKGARGIAVTVKESVSKPCPGQKSRSSLQLLKAVRKLQLSLK</sequence>
<gene>
    <name evidence="13" type="primary">Cep57l1</name>
    <name evidence="13" type="ORF">CINMEX_R10997</name>
</gene>
<dbReference type="GO" id="GO:0042802">
    <property type="term" value="F:identical protein binding"/>
    <property type="evidence" value="ECO:0007669"/>
    <property type="project" value="InterPro"/>
</dbReference>
<evidence type="ECO:0000256" key="7">
    <source>
        <dbReference type="ARBA" id="ARBA00041218"/>
    </source>
</evidence>
<reference evidence="13 14" key="1">
    <citation type="submission" date="2019-09" db="EMBL/GenBank/DDBJ databases">
        <title>Bird 10,000 Genomes (B10K) Project - Family phase.</title>
        <authorList>
            <person name="Zhang G."/>
        </authorList>
    </citation>
    <scope>NUCLEOTIDE SEQUENCE [LARGE SCALE GENOMIC DNA]</scope>
    <source>
        <strain evidence="13">B10K-DU-001-77</strain>
        <tissue evidence="13">Muscle</tissue>
    </source>
</reference>
<evidence type="ECO:0000313" key="13">
    <source>
        <dbReference type="EMBL" id="NXR29433.1"/>
    </source>
</evidence>
<evidence type="ECO:0000256" key="5">
    <source>
        <dbReference type="ARBA" id="ARBA00023054"/>
    </source>
</evidence>
<dbReference type="GO" id="GO:0008017">
    <property type="term" value="F:microtubule binding"/>
    <property type="evidence" value="ECO:0007669"/>
    <property type="project" value="InterPro"/>
</dbReference>
<dbReference type="AlphaFoldDB" id="A0A7L2K4M7"/>
<evidence type="ECO:0000256" key="1">
    <source>
        <dbReference type="ARBA" id="ARBA00004300"/>
    </source>
</evidence>
<proteinExistence type="inferred from homology"/>
<feature type="domain" description="Cep57 centrosome microtubule-binding" evidence="11">
    <location>
        <begin position="285"/>
        <end position="347"/>
    </location>
</feature>
<evidence type="ECO:0000256" key="4">
    <source>
        <dbReference type="ARBA" id="ARBA00022701"/>
    </source>
</evidence>
<dbReference type="GO" id="GO:0005813">
    <property type="term" value="C:centrosome"/>
    <property type="evidence" value="ECO:0007669"/>
    <property type="project" value="UniProtKB-SubCell"/>
</dbReference>
<keyword evidence="4" id="KW-0493">Microtubule</keyword>
<keyword evidence="6" id="KW-0206">Cytoskeleton</keyword>
<feature type="compositionally biased region" description="Basic residues" evidence="10">
    <location>
        <begin position="228"/>
        <end position="237"/>
    </location>
</feature>
<evidence type="ECO:0000256" key="8">
    <source>
        <dbReference type="ARBA" id="ARBA00042578"/>
    </source>
</evidence>
<feature type="coiled-coil region" evidence="9">
    <location>
        <begin position="46"/>
        <end position="73"/>
    </location>
</feature>
<feature type="region of interest" description="Disordered" evidence="10">
    <location>
        <begin position="214"/>
        <end position="238"/>
    </location>
</feature>
<evidence type="ECO:0000256" key="6">
    <source>
        <dbReference type="ARBA" id="ARBA00023212"/>
    </source>
</evidence>
<feature type="non-terminal residue" evidence="13">
    <location>
        <position position="416"/>
    </location>
</feature>
<feature type="domain" description="Cep57 centrosome localisation" evidence="12">
    <location>
        <begin position="48"/>
        <end position="212"/>
    </location>
</feature>
<dbReference type="Proteomes" id="UP000590623">
    <property type="component" value="Unassembled WGS sequence"/>
</dbReference>
<evidence type="ECO:0000259" key="11">
    <source>
        <dbReference type="Pfam" id="PF06657"/>
    </source>
</evidence>